<dbReference type="InterPro" id="IPR036426">
    <property type="entry name" value="Bulb-type_lectin_dom_sf"/>
</dbReference>
<dbReference type="EMBL" id="WSES01000010">
    <property type="protein sequence ID" value="MVW63961.1"/>
    <property type="molecule type" value="Genomic_DNA"/>
</dbReference>
<evidence type="ECO:0000313" key="4">
    <source>
        <dbReference type="Proteomes" id="UP000443353"/>
    </source>
</evidence>
<feature type="domain" description="Bulb-type lectin" evidence="2">
    <location>
        <begin position="23"/>
        <end position="142"/>
    </location>
</feature>
<feature type="chain" id="PRO_5030727291" description="Bulb-type lectin domain-containing protein" evidence="1">
    <location>
        <begin position="23"/>
        <end position="200"/>
    </location>
</feature>
<dbReference type="RefSeq" id="WP_160410585.1">
    <property type="nucleotide sequence ID" value="NZ_WSES01000010.1"/>
</dbReference>
<accession>A0A7X3KBD2</accession>
<sequence length="200" mass="20728">MKRLILGGVFAAAMAATGFAQAGDSLSALVPLTAGQTLESGNGKYMLVMQGTDGNLVVYRKADGKVIWTTGKPAGAGAWAVVQTDKNFVVYSGPYPAFGTAAWSSGTGQAGVNDPSARLTIWPDGKLTLMTSTSQGVPYWSTPGDSTVCPDGNAKTAYPICMRPGTNYQSNSYVYACTYAQAQVLASQFVNAGAVMGTCH</sequence>
<dbReference type="Gene3D" id="2.90.10.10">
    <property type="entry name" value="Bulb-type lectin domain"/>
    <property type="match status" value="2"/>
</dbReference>
<dbReference type="PROSITE" id="PS50927">
    <property type="entry name" value="BULB_LECTIN"/>
    <property type="match status" value="1"/>
</dbReference>
<keyword evidence="4" id="KW-1185">Reference proteome</keyword>
<feature type="signal peptide" evidence="1">
    <location>
        <begin position="1"/>
        <end position="22"/>
    </location>
</feature>
<dbReference type="SUPFAM" id="SSF51110">
    <property type="entry name" value="alpha-D-mannose-specific plant lectins"/>
    <property type="match status" value="1"/>
</dbReference>
<name>A0A7X3KBD2_9BURK</name>
<evidence type="ECO:0000259" key="2">
    <source>
        <dbReference type="PROSITE" id="PS50927"/>
    </source>
</evidence>
<proteinExistence type="predicted"/>
<reference evidence="3 4" key="1">
    <citation type="submission" date="2019-12" db="EMBL/GenBank/DDBJ databases">
        <authorList>
            <person name="Li C."/>
            <person name="Zhao J."/>
        </authorList>
    </citation>
    <scope>NUCLEOTIDE SEQUENCE [LARGE SCALE GENOMIC DNA]</scope>
    <source>
        <strain evidence="3 4">NEAU-DD11</strain>
    </source>
</reference>
<dbReference type="InterPro" id="IPR001480">
    <property type="entry name" value="Bulb-type_lectin_dom"/>
</dbReference>
<keyword evidence="1" id="KW-0732">Signal</keyword>
<dbReference type="SMART" id="SM00108">
    <property type="entry name" value="B_lectin"/>
    <property type="match status" value="1"/>
</dbReference>
<gene>
    <name evidence="3" type="ORF">GPY61_28935</name>
</gene>
<evidence type="ECO:0000256" key="1">
    <source>
        <dbReference type="SAM" id="SignalP"/>
    </source>
</evidence>
<dbReference type="AlphaFoldDB" id="A0A7X3KBD2"/>
<protein>
    <recommendedName>
        <fullName evidence="2">Bulb-type lectin domain-containing protein</fullName>
    </recommendedName>
</protein>
<organism evidence="3 4">
    <name type="scientific">Massilia cellulosiltytica</name>
    <dbReference type="NCBI Taxonomy" id="2683234"/>
    <lineage>
        <taxon>Bacteria</taxon>
        <taxon>Pseudomonadati</taxon>
        <taxon>Pseudomonadota</taxon>
        <taxon>Betaproteobacteria</taxon>
        <taxon>Burkholderiales</taxon>
        <taxon>Oxalobacteraceae</taxon>
        <taxon>Telluria group</taxon>
        <taxon>Massilia</taxon>
    </lineage>
</organism>
<comment type="caution">
    <text evidence="3">The sequence shown here is derived from an EMBL/GenBank/DDBJ whole genome shotgun (WGS) entry which is preliminary data.</text>
</comment>
<evidence type="ECO:0000313" key="3">
    <source>
        <dbReference type="EMBL" id="MVW63961.1"/>
    </source>
</evidence>
<dbReference type="Proteomes" id="UP000443353">
    <property type="component" value="Unassembled WGS sequence"/>
</dbReference>